<protein>
    <submittedName>
        <fullName evidence="1">Uncharacterized protein</fullName>
    </submittedName>
</protein>
<organism evidence="1 2">
    <name type="scientific">Edaphobacter dinghuensis</name>
    <dbReference type="NCBI Taxonomy" id="1560005"/>
    <lineage>
        <taxon>Bacteria</taxon>
        <taxon>Pseudomonadati</taxon>
        <taxon>Acidobacteriota</taxon>
        <taxon>Terriglobia</taxon>
        <taxon>Terriglobales</taxon>
        <taxon>Acidobacteriaceae</taxon>
        <taxon>Edaphobacter</taxon>
    </lineage>
</organism>
<comment type="caution">
    <text evidence="1">The sequence shown here is derived from an EMBL/GenBank/DDBJ whole genome shotgun (WGS) entry which is preliminary data.</text>
</comment>
<dbReference type="Proteomes" id="UP000647241">
    <property type="component" value="Unassembled WGS sequence"/>
</dbReference>
<dbReference type="EMBL" id="BMGT01000002">
    <property type="protein sequence ID" value="GGG78136.1"/>
    <property type="molecule type" value="Genomic_DNA"/>
</dbReference>
<sequence>MRIYLPGFTEDANPFGGHELILPNQISNPDAASKALTRLRWIAANASVRRLVLGKDIVPFASLRLRTLEKKQLELRESGATEREQLDATREALKTLELQVQEAERFQQQFSDLHDAAEERAEIAETQLNAAGFRIQQLLEQIKDLGRAPDANIEIPTKWDSFEDWCDTNLAGRVTLSPQARRGVRNPEFEDTALAARCLLWLANEFRSEKLHESEGSLRDRTIEQGVINAHCGSDSFEIDWQGKLCDVNWHIKNGGNTRDPARCLRIYYFWDEQSQQAVIGSMPAHRRTDAS</sequence>
<reference evidence="1" key="1">
    <citation type="journal article" date="2014" name="Int. J. Syst. Evol. Microbiol.">
        <title>Complete genome sequence of Corynebacterium casei LMG S-19264T (=DSM 44701T), isolated from a smear-ripened cheese.</title>
        <authorList>
            <consortium name="US DOE Joint Genome Institute (JGI-PGF)"/>
            <person name="Walter F."/>
            <person name="Albersmeier A."/>
            <person name="Kalinowski J."/>
            <person name="Ruckert C."/>
        </authorList>
    </citation>
    <scope>NUCLEOTIDE SEQUENCE</scope>
    <source>
        <strain evidence="1">CGMCC 1.12997</strain>
    </source>
</reference>
<evidence type="ECO:0000313" key="1">
    <source>
        <dbReference type="EMBL" id="GGG78136.1"/>
    </source>
</evidence>
<gene>
    <name evidence="1" type="ORF">GCM10011585_21640</name>
</gene>
<accession>A0A917HGU0</accession>
<name>A0A917HGU0_9BACT</name>
<evidence type="ECO:0000313" key="2">
    <source>
        <dbReference type="Proteomes" id="UP000647241"/>
    </source>
</evidence>
<proteinExistence type="predicted"/>
<dbReference type="AlphaFoldDB" id="A0A917HGU0"/>
<keyword evidence="2" id="KW-1185">Reference proteome</keyword>
<reference evidence="1" key="2">
    <citation type="submission" date="2020-09" db="EMBL/GenBank/DDBJ databases">
        <authorList>
            <person name="Sun Q."/>
            <person name="Zhou Y."/>
        </authorList>
    </citation>
    <scope>NUCLEOTIDE SEQUENCE</scope>
    <source>
        <strain evidence="1">CGMCC 1.12997</strain>
    </source>
</reference>